<evidence type="ECO:0000313" key="2">
    <source>
        <dbReference type="Proteomes" id="UP000033434"/>
    </source>
</evidence>
<organism evidence="1 2">
    <name type="scientific">Pseudoalteromonas luteoviolacea S4054</name>
    <dbReference type="NCBI Taxonomy" id="1129367"/>
    <lineage>
        <taxon>Bacteria</taxon>
        <taxon>Pseudomonadati</taxon>
        <taxon>Pseudomonadota</taxon>
        <taxon>Gammaproteobacteria</taxon>
        <taxon>Alteromonadales</taxon>
        <taxon>Pseudoalteromonadaceae</taxon>
        <taxon>Pseudoalteromonas</taxon>
    </lineage>
</organism>
<comment type="caution">
    <text evidence="1">The sequence shown here is derived from an EMBL/GenBank/DDBJ whole genome shotgun (WGS) entry which is preliminary data.</text>
</comment>
<dbReference type="Proteomes" id="UP000033434">
    <property type="component" value="Unassembled WGS sequence"/>
</dbReference>
<evidence type="ECO:0000313" key="1">
    <source>
        <dbReference type="EMBL" id="KKE80957.1"/>
    </source>
</evidence>
<sequence>MLYFNGTQHIFQISYESEAARLTICDSQLNEFLDICRGKKLYKKGQVFELKAQGKHELNVDVVPYFYSGGILVSERLYLALYEPLCGSGQWIECIYLKKSIFILTLQLLSTRLITKQVVVII</sequence>
<accession>A0A0F6A418</accession>
<name>A0A0F6A418_9GAMM</name>
<dbReference type="AlphaFoldDB" id="A0A0F6A418"/>
<reference evidence="1 2" key="1">
    <citation type="journal article" date="2015" name="BMC Genomics">
        <title>Genome mining reveals unlocked bioactive potential of marine Gram-negative bacteria.</title>
        <authorList>
            <person name="Machado H."/>
            <person name="Sonnenschein E.C."/>
            <person name="Melchiorsen J."/>
            <person name="Gram L."/>
        </authorList>
    </citation>
    <scope>NUCLEOTIDE SEQUENCE [LARGE SCALE GENOMIC DNA]</scope>
    <source>
        <strain evidence="1 2">S4054</strain>
    </source>
</reference>
<dbReference type="EMBL" id="AUXW01000205">
    <property type="protein sequence ID" value="KKE80957.1"/>
    <property type="molecule type" value="Genomic_DNA"/>
</dbReference>
<protein>
    <submittedName>
        <fullName evidence="1">Uncharacterized protein</fullName>
    </submittedName>
</protein>
<gene>
    <name evidence="1" type="ORF">N479_24160</name>
</gene>
<proteinExistence type="predicted"/>
<dbReference type="PATRIC" id="fig|1129367.4.peg.5255"/>